<name>A0A1D1VLW0_RAMVA</name>
<keyword evidence="2" id="KW-1185">Reference proteome</keyword>
<reference evidence="1 2" key="1">
    <citation type="journal article" date="2016" name="Nat. Commun.">
        <title>Extremotolerant tardigrade genome and improved radiotolerance of human cultured cells by tardigrade-unique protein.</title>
        <authorList>
            <person name="Hashimoto T."/>
            <person name="Horikawa D.D."/>
            <person name="Saito Y."/>
            <person name="Kuwahara H."/>
            <person name="Kozuka-Hata H."/>
            <person name="Shin-I T."/>
            <person name="Minakuchi Y."/>
            <person name="Ohishi K."/>
            <person name="Motoyama A."/>
            <person name="Aizu T."/>
            <person name="Enomoto A."/>
            <person name="Kondo K."/>
            <person name="Tanaka S."/>
            <person name="Hara Y."/>
            <person name="Koshikawa S."/>
            <person name="Sagara H."/>
            <person name="Miura T."/>
            <person name="Yokobori S."/>
            <person name="Miyagawa K."/>
            <person name="Suzuki Y."/>
            <person name="Kubo T."/>
            <person name="Oyama M."/>
            <person name="Kohara Y."/>
            <person name="Fujiyama A."/>
            <person name="Arakawa K."/>
            <person name="Katayama T."/>
            <person name="Toyoda A."/>
            <person name="Kunieda T."/>
        </authorList>
    </citation>
    <scope>NUCLEOTIDE SEQUENCE [LARGE SCALE GENOMIC DNA]</scope>
    <source>
        <strain evidence="1 2">YOKOZUNA-1</strain>
    </source>
</reference>
<dbReference type="OrthoDB" id="3217871at2759"/>
<protein>
    <submittedName>
        <fullName evidence="1">Uncharacterized protein</fullName>
    </submittedName>
</protein>
<dbReference type="Proteomes" id="UP000186922">
    <property type="component" value="Unassembled WGS sequence"/>
</dbReference>
<accession>A0A1D1VLW0</accession>
<evidence type="ECO:0000313" key="1">
    <source>
        <dbReference type="EMBL" id="GAV01123.1"/>
    </source>
</evidence>
<evidence type="ECO:0000313" key="2">
    <source>
        <dbReference type="Proteomes" id="UP000186922"/>
    </source>
</evidence>
<organism evidence="1 2">
    <name type="scientific">Ramazzottius varieornatus</name>
    <name type="common">Water bear</name>
    <name type="synonym">Tardigrade</name>
    <dbReference type="NCBI Taxonomy" id="947166"/>
    <lineage>
        <taxon>Eukaryota</taxon>
        <taxon>Metazoa</taxon>
        <taxon>Ecdysozoa</taxon>
        <taxon>Tardigrada</taxon>
        <taxon>Eutardigrada</taxon>
        <taxon>Parachela</taxon>
        <taxon>Hypsibioidea</taxon>
        <taxon>Ramazzottiidae</taxon>
        <taxon>Ramazzottius</taxon>
    </lineage>
</organism>
<dbReference type="EMBL" id="BDGG01000007">
    <property type="protein sequence ID" value="GAV01123.1"/>
    <property type="molecule type" value="Genomic_DNA"/>
</dbReference>
<gene>
    <name evidence="1" type="primary">RvY_11882-1</name>
    <name evidence="1" type="synonym">RvY_11882.1</name>
    <name evidence="1" type="ORF">RvY_11882</name>
</gene>
<dbReference type="AlphaFoldDB" id="A0A1D1VLW0"/>
<proteinExistence type="predicted"/>
<comment type="caution">
    <text evidence="1">The sequence shown here is derived from an EMBL/GenBank/DDBJ whole genome shotgun (WGS) entry which is preliminary data.</text>
</comment>
<sequence length="98" mass="11365">MTSVYWKNPTPNSLQLRPGYDVYIKRPVLQDLMEHYGPRSISRNGWYGYRWRLILHMLGGEDAVIKIKTLLKGVGVDQLLKEPAILTVMDRCSSCRTR</sequence>